<dbReference type="Pfam" id="PF00501">
    <property type="entry name" value="AMP-binding"/>
    <property type="match status" value="1"/>
</dbReference>
<organism evidence="2 3">
    <name type="scientific">Sunxiuqinia elliptica</name>
    <dbReference type="NCBI Taxonomy" id="655355"/>
    <lineage>
        <taxon>Bacteria</taxon>
        <taxon>Pseudomonadati</taxon>
        <taxon>Bacteroidota</taxon>
        <taxon>Bacteroidia</taxon>
        <taxon>Marinilabiliales</taxon>
        <taxon>Prolixibacteraceae</taxon>
        <taxon>Sunxiuqinia</taxon>
    </lineage>
</organism>
<dbReference type="Pfam" id="PF23562">
    <property type="entry name" value="AMP-binding_C_3"/>
    <property type="match status" value="1"/>
</dbReference>
<name>A0A1I2AQU9_9BACT</name>
<dbReference type="GO" id="GO:0016405">
    <property type="term" value="F:CoA-ligase activity"/>
    <property type="evidence" value="ECO:0007669"/>
    <property type="project" value="TreeGrafter"/>
</dbReference>
<sequence>MDQQITPESLIKLYQESLLQNWDLPLFSDYDGISYQYGEVAQKIHQIHLFYKASGIQKGDKIALLGRNSSNWGIVFLATLGYGAVAVPVLPDFNPSDVHHIVNHSESSLLFVTDALLEKLDLEAMGDLRGIIRLNTFELGGTPKKALKDAWSQSLREGSVQPISPTEFQLEELALEDACVISYTSGTSGFTKGVMVPVRSLLSNIVFAREHMPLKSGDRIVSFLPMAHVFGLLFEFLFPATLGCHITFLTKAPTPQVIIKAFAEIKPRLILSVPLVIEKIYKKRIQPAIEKPSMKFLLKVPILSSVIRKKVREKLVETFGGCFHEIVIGGAPLSKEVEVFFRKIKFPFTIGYGMTECGPLISYDAWQTTQPSSAGKLVDRMQVRIDSDDPYRQVGEIQVKGMNTMLGYYKNEEATEQAFTEDGWLRTGDLGLIDSQNYIFIKGRSKNMLLGPSGQNIYPEEIEAKLGNMSGVLENVVVERDGKLVALVFPDSELVDAEQMDEEAVKKLMDHNRRVVNKELPKYSQVSQIEIVEEEFEKTPKRNIKRYLYTS</sequence>
<dbReference type="InterPro" id="IPR042099">
    <property type="entry name" value="ANL_N_sf"/>
</dbReference>
<dbReference type="PANTHER" id="PTHR24096">
    <property type="entry name" value="LONG-CHAIN-FATTY-ACID--COA LIGASE"/>
    <property type="match status" value="1"/>
</dbReference>
<dbReference type="SUPFAM" id="SSF56801">
    <property type="entry name" value="Acetyl-CoA synthetase-like"/>
    <property type="match status" value="1"/>
</dbReference>
<dbReference type="Gene3D" id="3.40.50.12780">
    <property type="entry name" value="N-terminal domain of ligase-like"/>
    <property type="match status" value="1"/>
</dbReference>
<dbReference type="AlphaFoldDB" id="A0A1I2AQU9"/>
<dbReference type="InterPro" id="IPR045851">
    <property type="entry name" value="AMP-bd_C_sf"/>
</dbReference>
<protein>
    <submittedName>
        <fullName evidence="2">Long-chain acyl-CoA synthetase</fullName>
    </submittedName>
</protein>
<dbReference type="STRING" id="655355.SAMN05216283_101175"/>
<gene>
    <name evidence="2" type="ORF">SAMN05216283_101175</name>
</gene>
<dbReference type="Proteomes" id="UP000198964">
    <property type="component" value="Unassembled WGS sequence"/>
</dbReference>
<dbReference type="PANTHER" id="PTHR24096:SF420">
    <property type="entry name" value="LONG-CHAIN-FATTY-ACID--COA LIGASE-RELATED"/>
    <property type="match status" value="1"/>
</dbReference>
<dbReference type="Gene3D" id="3.30.300.30">
    <property type="match status" value="1"/>
</dbReference>
<dbReference type="EMBL" id="FONW01000001">
    <property type="protein sequence ID" value="SFE45383.1"/>
    <property type="molecule type" value="Genomic_DNA"/>
</dbReference>
<feature type="domain" description="AMP-dependent synthetase/ligase" evidence="1">
    <location>
        <begin position="27"/>
        <end position="409"/>
    </location>
</feature>
<dbReference type="InterPro" id="IPR000873">
    <property type="entry name" value="AMP-dep_synth/lig_dom"/>
</dbReference>
<evidence type="ECO:0000313" key="3">
    <source>
        <dbReference type="Proteomes" id="UP000198964"/>
    </source>
</evidence>
<accession>A0A1I2AQU9</accession>
<proteinExistence type="predicted"/>
<reference evidence="2 3" key="1">
    <citation type="submission" date="2016-10" db="EMBL/GenBank/DDBJ databases">
        <authorList>
            <person name="de Groot N.N."/>
        </authorList>
    </citation>
    <scope>NUCLEOTIDE SEQUENCE [LARGE SCALE GENOMIC DNA]</scope>
    <source>
        <strain evidence="2 3">CGMCC 1.9156</strain>
    </source>
</reference>
<evidence type="ECO:0000313" key="2">
    <source>
        <dbReference type="EMBL" id="SFE45383.1"/>
    </source>
</evidence>
<keyword evidence="3" id="KW-1185">Reference proteome</keyword>
<evidence type="ECO:0000259" key="1">
    <source>
        <dbReference type="Pfam" id="PF00501"/>
    </source>
</evidence>